<evidence type="ECO:0000313" key="5">
    <source>
        <dbReference type="EMBL" id="KJK66614.1"/>
    </source>
</evidence>
<organism evidence="5 6">
    <name type="scientific">Aspergillus parasiticus (strain ATCC 56775 / NRRL 5862 / SRRC 143 / SU-1)</name>
    <dbReference type="NCBI Taxonomy" id="1403190"/>
    <lineage>
        <taxon>Eukaryota</taxon>
        <taxon>Fungi</taxon>
        <taxon>Dikarya</taxon>
        <taxon>Ascomycota</taxon>
        <taxon>Pezizomycotina</taxon>
        <taxon>Eurotiomycetes</taxon>
        <taxon>Eurotiomycetidae</taxon>
        <taxon>Eurotiales</taxon>
        <taxon>Aspergillaceae</taxon>
        <taxon>Aspergillus</taxon>
        <taxon>Aspergillus subgen. Circumdati</taxon>
    </lineage>
</organism>
<dbReference type="Proteomes" id="UP000033540">
    <property type="component" value="Unassembled WGS sequence"/>
</dbReference>
<keyword evidence="3" id="KW-0732">Signal</keyword>
<gene>
    <name evidence="5" type="ORF">P875_00128026</name>
</gene>
<dbReference type="GO" id="GO:0006952">
    <property type="term" value="P:defense response"/>
    <property type="evidence" value="ECO:0007669"/>
    <property type="project" value="InterPro"/>
</dbReference>
<evidence type="ECO:0000256" key="2">
    <source>
        <dbReference type="ARBA" id="ARBA00023157"/>
    </source>
</evidence>
<dbReference type="InterPro" id="IPR036574">
    <property type="entry name" value="Scorpion_toxin-like_sf"/>
</dbReference>
<evidence type="ECO:0000256" key="3">
    <source>
        <dbReference type="SAM" id="SignalP"/>
    </source>
</evidence>
<reference evidence="5 6" key="1">
    <citation type="submission" date="2015-02" db="EMBL/GenBank/DDBJ databases">
        <title>Draft genome sequence of Aspergillus parasiticus SU-1.</title>
        <authorList>
            <person name="Yu J."/>
            <person name="Fedorova N."/>
            <person name="Yin Y."/>
            <person name="Losada L."/>
            <person name="Zafar N."/>
            <person name="Taujale R."/>
            <person name="Ehrlich K.C."/>
            <person name="Bhatnagar D."/>
            <person name="Cleveland T.E."/>
            <person name="Bennett J.W."/>
            <person name="Nierman W.C."/>
        </authorList>
    </citation>
    <scope>NUCLEOTIDE SEQUENCE [LARGE SCALE GENOMIC DNA]</scope>
    <source>
        <strain evidence="6">ATCC 56775 / NRRL 5862 / SRRC 143 / SU-1</strain>
    </source>
</reference>
<feature type="domain" description="Invertebrate defensins family profile" evidence="4">
    <location>
        <begin position="106"/>
        <end position="143"/>
    </location>
</feature>
<proteinExistence type="inferred from homology"/>
<dbReference type="Pfam" id="PF01097">
    <property type="entry name" value="Defensin_2"/>
    <property type="match status" value="1"/>
</dbReference>
<feature type="signal peptide" evidence="3">
    <location>
        <begin position="1"/>
        <end position="20"/>
    </location>
</feature>
<dbReference type="EMBL" id="JZEE01000238">
    <property type="protein sequence ID" value="KJK66614.1"/>
    <property type="molecule type" value="Genomic_DNA"/>
</dbReference>
<feature type="chain" id="PRO_5002443318" description="Invertebrate defensins family profile domain-containing protein" evidence="3">
    <location>
        <begin position="21"/>
        <end position="143"/>
    </location>
</feature>
<dbReference type="Gene3D" id="3.30.30.10">
    <property type="entry name" value="Knottin, scorpion toxin-like"/>
    <property type="match status" value="1"/>
</dbReference>
<evidence type="ECO:0000256" key="1">
    <source>
        <dbReference type="ARBA" id="ARBA00007085"/>
    </source>
</evidence>
<protein>
    <recommendedName>
        <fullName evidence="4">Invertebrate defensins family profile domain-containing protein</fullName>
    </recommendedName>
</protein>
<name>A0A0F0IFM2_ASPPU</name>
<sequence>MRFFGGVIATFVVCSSLADAFCHDSISCMVGGDNVCNNVCVRQGNPNGGRCLPRDGCPGNDICACYPQSKRSDEVIDGDASIREVLKDFGIDGGAEKELNAKVKRSISCNFPDPFGGLFCENHCAYIGKPGGQCSDQKVCTCN</sequence>
<dbReference type="InterPro" id="IPR001542">
    <property type="entry name" value="Defensin_invertebrate/fungal"/>
</dbReference>
<keyword evidence="2" id="KW-1015">Disulfide bond</keyword>
<dbReference type="AlphaFoldDB" id="A0A0F0IFM2"/>
<comment type="caution">
    <text evidence="5">The sequence shown here is derived from an EMBL/GenBank/DDBJ whole genome shotgun (WGS) entry which is preliminary data.</text>
</comment>
<evidence type="ECO:0000313" key="6">
    <source>
        <dbReference type="Proteomes" id="UP000033540"/>
    </source>
</evidence>
<dbReference type="PROSITE" id="PS51378">
    <property type="entry name" value="INVERT_DEFENSINS"/>
    <property type="match status" value="1"/>
</dbReference>
<dbReference type="OrthoDB" id="4602046at2759"/>
<accession>A0A0F0IFM2</accession>
<comment type="similarity">
    <text evidence="1">Belongs to the invertebrate defensin family.</text>
</comment>
<evidence type="ECO:0000259" key="4">
    <source>
        <dbReference type="PROSITE" id="PS51378"/>
    </source>
</evidence>